<keyword evidence="4" id="KW-0547">Nucleotide-binding</keyword>
<organism evidence="9 10">
    <name type="scientific">Theobroma cacao</name>
    <name type="common">Cacao</name>
    <name type="synonym">Cocoa</name>
    <dbReference type="NCBI Taxonomy" id="3641"/>
    <lineage>
        <taxon>Eukaryota</taxon>
        <taxon>Viridiplantae</taxon>
        <taxon>Streptophyta</taxon>
        <taxon>Embryophyta</taxon>
        <taxon>Tracheophyta</taxon>
        <taxon>Spermatophyta</taxon>
        <taxon>Magnoliopsida</taxon>
        <taxon>eudicotyledons</taxon>
        <taxon>Gunneridae</taxon>
        <taxon>Pentapetalae</taxon>
        <taxon>rosids</taxon>
        <taxon>malvids</taxon>
        <taxon>Malvales</taxon>
        <taxon>Malvaceae</taxon>
        <taxon>Byttnerioideae</taxon>
        <taxon>Theobroma</taxon>
    </lineage>
</organism>
<dbReference type="InterPro" id="IPR044571">
    <property type="entry name" value="P4KG1-8"/>
</dbReference>
<accession>A0AB32VE56</accession>
<dbReference type="EC" id="2.7.1.67" evidence="2"/>
<dbReference type="SUPFAM" id="SSF56112">
    <property type="entry name" value="Protein kinase-like (PK-like)"/>
    <property type="match status" value="1"/>
</dbReference>
<proteinExistence type="inferred from homology"/>
<dbReference type="PROSITE" id="PS50053">
    <property type="entry name" value="UBIQUITIN_2"/>
    <property type="match status" value="2"/>
</dbReference>
<dbReference type="PANTHER" id="PTHR45800:SF4">
    <property type="entry name" value="PHOSPHATIDYLINOSITOL 4-KINASE GAMMA 3"/>
    <property type="match status" value="1"/>
</dbReference>
<gene>
    <name evidence="10" type="primary">LOC18605767</name>
</gene>
<dbReference type="GeneID" id="18605767"/>
<evidence type="ECO:0000313" key="9">
    <source>
        <dbReference type="Proteomes" id="UP000694886"/>
    </source>
</evidence>
<dbReference type="GO" id="GO:0005524">
    <property type="term" value="F:ATP binding"/>
    <property type="evidence" value="ECO:0007669"/>
    <property type="project" value="UniProtKB-KW"/>
</dbReference>
<evidence type="ECO:0000256" key="2">
    <source>
        <dbReference type="ARBA" id="ARBA00012169"/>
    </source>
</evidence>
<keyword evidence="6" id="KW-0067">ATP-binding</keyword>
<dbReference type="Gramene" id="Tc03v2_t016450.1">
    <property type="protein sequence ID" value="Tc03v2_p016450.1"/>
    <property type="gene ID" value="Tc03v2_g016450"/>
</dbReference>
<sequence length="584" mass="65294">MSIASVALSQVIEESLSFPGNFVHRYVQTLSDSILIFLSVGGSVIPMRVMVSDSIASVKLRIQNSKGFMRKQKLVFQGRELARNNSLVRDYGVADRNVMHLVLRLSDLQAITVRTVCGKEFEFHIARGRNMGYVKQQIAKKGKGFLNLKDQELVCNGEELEDQRLITDICKNNDAVILLLVRKSVKLRAVPFEKDIEVSIEELNLNEGKPDAIGQYQGVTLSQEHHVMERKLMQRDFILEPLVVNSKIELPLVIKELIDLTFNGLERGNKPIRSSEGSGGAYFMQDSSGQKYISVFKPIDEEPMAVNNPQGLPLSLDGEGLKKGTRVGEGALREVAAYLLDHRMAGPHSFDGGGKGFAGVPPTVMVKCLHKGFNYPEGYEYDPKNIKIGSLQMFVNNVGSCEDMGPCAFPVDEVHKISVLDIRLANADRHAGNILVTRNCEEGRVSLVPIDHGYCLPENFEDCTFDWLYWPQAHEPYTPGVINYIKSLDAEKDIELLKFHGWDMPPKCARTLRISTMLLKKGAERGLTPYSIGRIMCRETVKEESVIEQIVREAEEAVLPGMSDDAFFEAVASIMDRRLDELTS</sequence>
<dbReference type="Gene3D" id="3.10.20.90">
    <property type="entry name" value="Phosphatidylinositol 3-kinase Catalytic Subunit, Chain A, domain 1"/>
    <property type="match status" value="2"/>
</dbReference>
<dbReference type="InterPro" id="IPR000403">
    <property type="entry name" value="PI3/4_kinase_cat_dom"/>
</dbReference>
<evidence type="ECO:0000256" key="6">
    <source>
        <dbReference type="ARBA" id="ARBA00022840"/>
    </source>
</evidence>
<dbReference type="SMART" id="SM00213">
    <property type="entry name" value="UBQ"/>
    <property type="match status" value="2"/>
</dbReference>
<dbReference type="SUPFAM" id="SSF54236">
    <property type="entry name" value="Ubiquitin-like"/>
    <property type="match status" value="2"/>
</dbReference>
<dbReference type="PANTHER" id="PTHR45800">
    <property type="entry name" value="PHOSPHATIDYLINOSITOL 4-KINASE GAMMA"/>
    <property type="match status" value="1"/>
</dbReference>
<dbReference type="Pfam" id="PF00454">
    <property type="entry name" value="PI3_PI4_kinase"/>
    <property type="match status" value="1"/>
</dbReference>
<evidence type="ECO:0000256" key="4">
    <source>
        <dbReference type="ARBA" id="ARBA00022741"/>
    </source>
</evidence>
<evidence type="ECO:0000256" key="5">
    <source>
        <dbReference type="ARBA" id="ARBA00022777"/>
    </source>
</evidence>
<keyword evidence="3" id="KW-0808">Transferase</keyword>
<feature type="domain" description="Ubiquitin-like" evidence="7">
    <location>
        <begin position="23"/>
        <end position="104"/>
    </location>
</feature>
<dbReference type="CDD" id="cd17039">
    <property type="entry name" value="Ubl_ubiquitin_like"/>
    <property type="match status" value="1"/>
</dbReference>
<dbReference type="GO" id="GO:0004430">
    <property type="term" value="F:1-phosphatidylinositol 4-kinase activity"/>
    <property type="evidence" value="ECO:0007669"/>
    <property type="project" value="UniProtKB-EC"/>
</dbReference>
<evidence type="ECO:0000259" key="8">
    <source>
        <dbReference type="PROSITE" id="PS50290"/>
    </source>
</evidence>
<name>A0AB32VE56_THECC</name>
<dbReference type="AlphaFoldDB" id="A0AB32VE56"/>
<keyword evidence="5" id="KW-0418">Kinase</keyword>
<reference evidence="9" key="1">
    <citation type="journal article" date="1997" name="Nucleic Acids Res.">
        <title>tRNAscan-SE: a program for improved detection of transfer RNA genes in genomic sequence.</title>
        <authorList>
            <person name="Lowe T.M."/>
            <person name="Eddy S.R."/>
        </authorList>
    </citation>
    <scope>NUCLEOTIDE SEQUENCE [LARGE SCALE GENOMIC DNA]</scope>
    <source>
        <strain evidence="9">r\B97-61/B2</strain>
    </source>
</reference>
<reference evidence="10" key="2">
    <citation type="submission" date="2025-08" db="UniProtKB">
        <authorList>
            <consortium name="RefSeq"/>
        </authorList>
    </citation>
    <scope>IDENTIFICATION</scope>
</reference>
<dbReference type="InterPro" id="IPR000626">
    <property type="entry name" value="Ubiquitin-like_dom"/>
</dbReference>
<dbReference type="Pfam" id="PF00240">
    <property type="entry name" value="ubiquitin"/>
    <property type="match status" value="2"/>
</dbReference>
<dbReference type="PROSITE" id="PS50290">
    <property type="entry name" value="PI3_4_KINASE_3"/>
    <property type="match status" value="1"/>
</dbReference>
<protein>
    <recommendedName>
        <fullName evidence="2">1-phosphatidylinositol 4-kinase</fullName>
        <ecNumber evidence="2">2.7.1.67</ecNumber>
    </recommendedName>
</protein>
<feature type="domain" description="PI3K/PI4K catalytic" evidence="8">
    <location>
        <begin position="268"/>
        <end position="566"/>
    </location>
</feature>
<dbReference type="Proteomes" id="UP000694886">
    <property type="component" value="Chromosome 3"/>
</dbReference>
<comment type="similarity">
    <text evidence="1">Belongs to the PI3/PI4-kinase family. Type II PI4K subfamily.</text>
</comment>
<evidence type="ECO:0000256" key="3">
    <source>
        <dbReference type="ARBA" id="ARBA00022679"/>
    </source>
</evidence>
<dbReference type="RefSeq" id="XP_007039041.2">
    <property type="nucleotide sequence ID" value="XM_007038979.2"/>
</dbReference>
<dbReference type="InterPro" id="IPR011009">
    <property type="entry name" value="Kinase-like_dom_sf"/>
</dbReference>
<feature type="domain" description="Ubiquitin-like" evidence="7">
    <location>
        <begin position="109"/>
        <end position="183"/>
    </location>
</feature>
<evidence type="ECO:0000313" key="10">
    <source>
        <dbReference type="RefSeq" id="XP_007039041.2"/>
    </source>
</evidence>
<evidence type="ECO:0000259" key="7">
    <source>
        <dbReference type="PROSITE" id="PS50053"/>
    </source>
</evidence>
<dbReference type="KEGG" id="tcc:18605767"/>
<evidence type="ECO:0000256" key="1">
    <source>
        <dbReference type="ARBA" id="ARBA00008941"/>
    </source>
</evidence>
<dbReference type="InterPro" id="IPR029071">
    <property type="entry name" value="Ubiquitin-like_domsf"/>
</dbReference>